<keyword evidence="3" id="KW-1185">Reference proteome</keyword>
<sequence>MENLPQGLVSTSTQLPSGLDDSAPIDVDDIVKLWKVYSTNPAVHEGDVGHRLAHFFWRIWGNERIRCSLDGTSLARLFMRIAEHTPSASLTPRTKKEHRPQKPEPSRKLSDNASQTPLQPILKKPSLTHTRSESPKTTRLLLTGEGGSSVTRKPSSNAPTPVLQAQPETTKSKKTYVAPTKAKAKSSKRRPVIMRRKSSQASSGSNTRNHSPNRALTPLTVEASAQLMELDDGEPDVDPPGTESTDSVDLVLTDVKEKVAPTVAPVDPADLEKPVQLPETFLADLKDILQKKSPSQSAQSSPPKYGLISRIDDYTHYDARFFKSENYEQPSSASLVDKDFRTRFTERKRQEEELIASSLTTGDSSMPINESGGESMESISPTSQGTSMATSSGIPIRTPSQNGSMFSPSGRRTSDGMSIVTPSSKGRSQLSFLLEKSRLEEAMGGRDR</sequence>
<feature type="compositionally biased region" description="Polar residues" evidence="1">
    <location>
        <begin position="377"/>
        <end position="411"/>
    </location>
</feature>
<accession>A0A2I1D918</accession>
<evidence type="ECO:0000313" key="2">
    <source>
        <dbReference type="EMBL" id="PKY06360.1"/>
    </source>
</evidence>
<evidence type="ECO:0008006" key="4">
    <source>
        <dbReference type="Google" id="ProtNLM"/>
    </source>
</evidence>
<name>A0A2I1D918_ASPC2</name>
<dbReference type="Proteomes" id="UP000234254">
    <property type="component" value="Unassembled WGS sequence"/>
</dbReference>
<evidence type="ECO:0000313" key="3">
    <source>
        <dbReference type="Proteomes" id="UP000234254"/>
    </source>
</evidence>
<feature type="compositionally biased region" description="Basic and acidic residues" evidence="1">
    <location>
        <begin position="435"/>
        <end position="448"/>
    </location>
</feature>
<organism evidence="2 3">
    <name type="scientific">Aspergillus campestris (strain IBT 28561)</name>
    <dbReference type="NCBI Taxonomy" id="1392248"/>
    <lineage>
        <taxon>Eukaryota</taxon>
        <taxon>Fungi</taxon>
        <taxon>Dikarya</taxon>
        <taxon>Ascomycota</taxon>
        <taxon>Pezizomycotina</taxon>
        <taxon>Eurotiomycetes</taxon>
        <taxon>Eurotiomycetidae</taxon>
        <taxon>Eurotiales</taxon>
        <taxon>Aspergillaceae</taxon>
        <taxon>Aspergillus</taxon>
        <taxon>Aspergillus subgen. Circumdati</taxon>
    </lineage>
</organism>
<proteinExistence type="predicted"/>
<protein>
    <recommendedName>
        <fullName evidence="4">Nitrogen regulatory protein areA GATA-like domain-containing protein</fullName>
    </recommendedName>
</protein>
<feature type="region of interest" description="Disordered" evidence="1">
    <location>
        <begin position="347"/>
        <end position="448"/>
    </location>
</feature>
<dbReference type="AlphaFoldDB" id="A0A2I1D918"/>
<feature type="region of interest" description="Disordered" evidence="1">
    <location>
        <begin position="86"/>
        <end position="216"/>
    </location>
</feature>
<feature type="compositionally biased region" description="Polar residues" evidence="1">
    <location>
        <begin position="357"/>
        <end position="368"/>
    </location>
</feature>
<dbReference type="OrthoDB" id="5424234at2759"/>
<feature type="region of interest" description="Disordered" evidence="1">
    <location>
        <begin position="1"/>
        <end position="21"/>
    </location>
</feature>
<feature type="compositionally biased region" description="Polar residues" evidence="1">
    <location>
        <begin position="420"/>
        <end position="431"/>
    </location>
</feature>
<feature type="compositionally biased region" description="Polar residues" evidence="1">
    <location>
        <begin position="199"/>
        <end position="214"/>
    </location>
</feature>
<dbReference type="EMBL" id="MSFM01000003">
    <property type="protein sequence ID" value="PKY06360.1"/>
    <property type="molecule type" value="Genomic_DNA"/>
</dbReference>
<dbReference type="VEuPathDB" id="FungiDB:P168DRAFT_316372"/>
<feature type="compositionally biased region" description="Polar residues" evidence="1">
    <location>
        <begin position="148"/>
        <end position="159"/>
    </location>
</feature>
<evidence type="ECO:0000256" key="1">
    <source>
        <dbReference type="SAM" id="MobiDB-lite"/>
    </source>
</evidence>
<gene>
    <name evidence="2" type="ORF">P168DRAFT_316372</name>
</gene>
<reference evidence="2" key="1">
    <citation type="submission" date="2016-12" db="EMBL/GenBank/DDBJ databases">
        <title>The genomes of Aspergillus section Nigri reveals drivers in fungal speciation.</title>
        <authorList>
            <consortium name="DOE Joint Genome Institute"/>
            <person name="Vesth T.C."/>
            <person name="Nybo J."/>
            <person name="Theobald S."/>
            <person name="Brandl J."/>
            <person name="Frisvad J.C."/>
            <person name="Nielsen K.F."/>
            <person name="Lyhne E.K."/>
            <person name="Kogle M.E."/>
            <person name="Kuo A."/>
            <person name="Riley R."/>
            <person name="Clum A."/>
            <person name="Nolan M."/>
            <person name="Lipzen A."/>
            <person name="Salamov A."/>
            <person name="Henrissat B."/>
            <person name="Wiebenga A."/>
            <person name="De vries R.P."/>
            <person name="Grigoriev I.V."/>
            <person name="Mortensen U.H."/>
            <person name="Andersen M.R."/>
            <person name="Baker S.E."/>
        </authorList>
    </citation>
    <scope>NUCLEOTIDE SEQUENCE</scope>
    <source>
        <strain evidence="2">IBT 28561</strain>
    </source>
</reference>
<feature type="compositionally biased region" description="Basic and acidic residues" evidence="1">
    <location>
        <begin position="100"/>
        <end position="110"/>
    </location>
</feature>
<dbReference type="RefSeq" id="XP_024694954.1">
    <property type="nucleotide sequence ID" value="XM_024840002.1"/>
</dbReference>
<feature type="compositionally biased region" description="Basic residues" evidence="1">
    <location>
        <begin position="182"/>
        <end position="198"/>
    </location>
</feature>
<dbReference type="GeneID" id="36547526"/>
<comment type="caution">
    <text evidence="2">The sequence shown here is derived from an EMBL/GenBank/DDBJ whole genome shotgun (WGS) entry which is preliminary data.</text>
</comment>